<comment type="caution">
    <text evidence="1">The sequence shown here is derived from an EMBL/GenBank/DDBJ whole genome shotgun (WGS) entry which is preliminary data.</text>
</comment>
<name>A0A504Z0B6_FASGI</name>
<proteinExistence type="predicted"/>
<dbReference type="AlphaFoldDB" id="A0A504Z0B6"/>
<dbReference type="EMBL" id="SUNJ01002619">
    <property type="protein sequence ID" value="TPP65831.1"/>
    <property type="molecule type" value="Genomic_DNA"/>
</dbReference>
<evidence type="ECO:0000313" key="1">
    <source>
        <dbReference type="EMBL" id="TPP65831.1"/>
    </source>
</evidence>
<sequence>MPRPLNTSVRVRVISVDVEVPHTFMGFIPIRLIGPRGSKETYAFLCNSSNSTLLIIVAIKSLGIEGPATRLRMTSLGRTTTKVTSVANFAVHSLNADYQIQVERADNQADITFKESLVTTLINYANDCKALDSYWDLSFTGRPRNPSCRSRMCLTSKKGDTHWSWLLPQQSPPLDGLISYCSSWIKLRRACPWLARFQNYIRVKSSGTPKEF</sequence>
<evidence type="ECO:0000313" key="2">
    <source>
        <dbReference type="Proteomes" id="UP000316759"/>
    </source>
</evidence>
<dbReference type="Proteomes" id="UP000316759">
    <property type="component" value="Unassembled WGS sequence"/>
</dbReference>
<organism evidence="1 2">
    <name type="scientific">Fasciola gigantica</name>
    <name type="common">Giant liver fluke</name>
    <dbReference type="NCBI Taxonomy" id="46835"/>
    <lineage>
        <taxon>Eukaryota</taxon>
        <taxon>Metazoa</taxon>
        <taxon>Spiralia</taxon>
        <taxon>Lophotrochozoa</taxon>
        <taxon>Platyhelminthes</taxon>
        <taxon>Trematoda</taxon>
        <taxon>Digenea</taxon>
        <taxon>Plagiorchiida</taxon>
        <taxon>Echinostomata</taxon>
        <taxon>Echinostomatoidea</taxon>
        <taxon>Fasciolidae</taxon>
        <taxon>Fasciola</taxon>
    </lineage>
</organism>
<gene>
    <name evidence="1" type="ORF">FGIG_11906</name>
</gene>
<protein>
    <submittedName>
        <fullName evidence="1">Uncharacterized protein</fullName>
    </submittedName>
</protein>
<accession>A0A504Z0B6</accession>
<reference evidence="1 2" key="1">
    <citation type="submission" date="2019-04" db="EMBL/GenBank/DDBJ databases">
        <title>Annotation for the trematode Fasciola gigantica.</title>
        <authorList>
            <person name="Choi Y.-J."/>
        </authorList>
    </citation>
    <scope>NUCLEOTIDE SEQUENCE [LARGE SCALE GENOMIC DNA]</scope>
    <source>
        <strain evidence="1">Uganda_cow_1</strain>
    </source>
</reference>
<keyword evidence="2" id="KW-1185">Reference proteome</keyword>